<dbReference type="OrthoDB" id="1651099at2"/>
<accession>A0A1I0CPW9</accession>
<dbReference type="Proteomes" id="UP000198558">
    <property type="component" value="Unassembled WGS sequence"/>
</dbReference>
<gene>
    <name evidence="2" type="ORF">SAMN04489758_103149</name>
</gene>
<reference evidence="3" key="1">
    <citation type="submission" date="2016-10" db="EMBL/GenBank/DDBJ databases">
        <authorList>
            <person name="Varghese N."/>
            <person name="Submissions S."/>
        </authorList>
    </citation>
    <scope>NUCLEOTIDE SEQUENCE [LARGE SCALE GENOMIC DNA]</scope>
    <source>
        <strain evidence="3">DSM 1551</strain>
    </source>
</reference>
<organism evidence="2 3">
    <name type="scientific">Thomasclavelia cocleata</name>
    <dbReference type="NCBI Taxonomy" id="69824"/>
    <lineage>
        <taxon>Bacteria</taxon>
        <taxon>Bacillati</taxon>
        <taxon>Bacillota</taxon>
        <taxon>Erysipelotrichia</taxon>
        <taxon>Erysipelotrichales</taxon>
        <taxon>Coprobacillaceae</taxon>
        <taxon>Thomasclavelia</taxon>
    </lineage>
</organism>
<dbReference type="InterPro" id="IPR041073">
    <property type="entry name" value="MobL"/>
</dbReference>
<evidence type="ECO:0000313" key="2">
    <source>
        <dbReference type="EMBL" id="SET21330.1"/>
    </source>
</evidence>
<dbReference type="GeneID" id="78287602"/>
<protein>
    <submittedName>
        <fullName evidence="2">Uncharacterized protein</fullName>
    </submittedName>
</protein>
<dbReference type="EMBL" id="FOIN01000003">
    <property type="protein sequence ID" value="SET21330.1"/>
    <property type="molecule type" value="Genomic_DNA"/>
</dbReference>
<evidence type="ECO:0000256" key="1">
    <source>
        <dbReference type="SAM" id="MobiDB-lite"/>
    </source>
</evidence>
<dbReference type="Pfam" id="PF18555">
    <property type="entry name" value="MobL"/>
    <property type="match status" value="1"/>
</dbReference>
<dbReference type="RefSeq" id="WP_092352283.1">
    <property type="nucleotide sequence ID" value="NZ_FOIN01000003.1"/>
</dbReference>
<evidence type="ECO:0000313" key="3">
    <source>
        <dbReference type="Proteomes" id="UP000198558"/>
    </source>
</evidence>
<sequence>MAELFNISKVRFFEYGKPAPEGSRFKGILNETALVGYYNYTEDEKKNEKDKELETLHEGGYLGYVNKDEYTFTSEGSGWLKKEDKKNFEKNLTSLFNKKGDIWWETVISFSDEDAASQFGLEEVADYKMLVDRCMPKICKTLKIDLNNVLWWANRHVDTLHPHVHLNWIEKDKSRARGKLTEAELRRVKNVIATELLHIREEVQNIDLEIKNKIFRKKDELYHELIKAVGNDALKKNINEIADLHNILPKTGRLSYNSYVMKPYKKAIDTIIGKILSDSEIQNYFNEYINVLERINDYQNRFLSKSGDKDIANMKNAEMDKLYSRIGNMILKDYKKKNNREINVRDNVDMFKFSNSANENNYYNGAATIDNQVTGYIFTINKGLLVSQDNDFIFVRIPRTHGKKYMYLDKRKYEQLNSNTGKYQLEAKLVTIYDKQGNAVEDITIEDLMKFWDDKTKINFKKNVSDKDGTSSIQKNKKRSVKNNSEINPGIVKQKKVVNDYVKKIRRWMKFRNVYVSNTEQYKELREWERANNIKQI</sequence>
<dbReference type="AlphaFoldDB" id="A0A1I0CPW9"/>
<keyword evidence="3" id="KW-1185">Reference proteome</keyword>
<proteinExistence type="predicted"/>
<feature type="region of interest" description="Disordered" evidence="1">
    <location>
        <begin position="465"/>
        <end position="486"/>
    </location>
</feature>
<name>A0A1I0CPW9_9FIRM</name>